<organism evidence="3 4">
    <name type="scientific">Candida oxycetoniae</name>
    <dbReference type="NCBI Taxonomy" id="497107"/>
    <lineage>
        <taxon>Eukaryota</taxon>
        <taxon>Fungi</taxon>
        <taxon>Dikarya</taxon>
        <taxon>Ascomycota</taxon>
        <taxon>Saccharomycotina</taxon>
        <taxon>Pichiomycetes</taxon>
        <taxon>Debaryomycetaceae</taxon>
        <taxon>Candida/Lodderomyces clade</taxon>
        <taxon>Candida</taxon>
    </lineage>
</organism>
<dbReference type="GO" id="GO:0003690">
    <property type="term" value="F:double-stranded DNA binding"/>
    <property type="evidence" value="ECO:0007669"/>
    <property type="project" value="InterPro"/>
</dbReference>
<feature type="domain" description="PCI" evidence="2">
    <location>
        <begin position="234"/>
        <end position="464"/>
    </location>
</feature>
<dbReference type="PANTHER" id="PTHR12732:SF0">
    <property type="entry name" value="PCI DOMAIN-CONTAINING PROTEIN 2"/>
    <property type="match status" value="1"/>
</dbReference>
<evidence type="ECO:0000259" key="2">
    <source>
        <dbReference type="PROSITE" id="PS50250"/>
    </source>
</evidence>
<dbReference type="Pfam" id="PF01399">
    <property type="entry name" value="PCI"/>
    <property type="match status" value="1"/>
</dbReference>
<evidence type="ECO:0000313" key="4">
    <source>
        <dbReference type="Proteomes" id="UP001202479"/>
    </source>
</evidence>
<dbReference type="InterPro" id="IPR000717">
    <property type="entry name" value="PCI_dom"/>
</dbReference>
<comment type="similarity">
    <text evidence="1">Belongs to the CSN12 family.</text>
</comment>
<dbReference type="EMBL" id="JAHUZD010000124">
    <property type="protein sequence ID" value="KAI3403568.2"/>
    <property type="molecule type" value="Genomic_DNA"/>
</dbReference>
<dbReference type="Gene3D" id="1.10.10.10">
    <property type="entry name" value="Winged helix-like DNA-binding domain superfamily/Winged helix DNA-binding domain"/>
    <property type="match status" value="1"/>
</dbReference>
<protein>
    <submittedName>
        <fullName evidence="3">CSN12</fullName>
    </submittedName>
</protein>
<comment type="caution">
    <text evidence="3">The sequence shown here is derived from an EMBL/GenBank/DDBJ whole genome shotgun (WGS) entry which is preliminary data.</text>
</comment>
<accession>A0AAI9SV00</accession>
<keyword evidence="4" id="KW-1185">Reference proteome</keyword>
<dbReference type="Proteomes" id="UP001202479">
    <property type="component" value="Unassembled WGS sequence"/>
</dbReference>
<dbReference type="PROSITE" id="PS50250">
    <property type="entry name" value="PCI"/>
    <property type="match status" value="1"/>
</dbReference>
<gene>
    <name evidence="3" type="ORF">KGF56_003613</name>
</gene>
<sequence length="475" mass="55148">MDGVQAYTDEFIAILKQDIKDETTGKRLYKMLTINPGAVEANMRKKFRYPNDFDLYKVPNKFKPLITLHIKVLAAVHDHKSYFEAFDTLNEICLSLVRACEQQDKWIMPAVIGMYEELLMVYKAKNKRDPEDLDSFIVDDFDDFGSSKKKSDLETIIDTLRRGFNVVFNDKNPDLNQSKKNYIYFFLANLMKYCFKMGKLDFARSISKTVEGNKQYKHQVVSMSHNIATKKNAITYLYYLAIIALDDGDFVSSEARLNEAVTLMHDYNINNRHSKQMQQILLILIPLKLYLHGKLPNDRIKISGSGYGKGIHRKDSDCIWTRFPLLKHVYKDNFFQAIKKGNFSKFDECINTFQIMLLKNHLYVLMELIRQLVQLQLIHKTWEICQGIERNHIISLSAFQISFAFSNFYNEESYNRGSFRMDAFIDNISILEIETIIANLISQGKINAYISNGQKCIVFSKTNPFPGITDKRVAS</sequence>
<proteinExistence type="inferred from homology"/>
<dbReference type="InterPro" id="IPR036388">
    <property type="entry name" value="WH-like_DNA-bd_sf"/>
</dbReference>
<evidence type="ECO:0000313" key="3">
    <source>
        <dbReference type="EMBL" id="KAI3403568.2"/>
    </source>
</evidence>
<dbReference type="InterPro" id="IPR045114">
    <property type="entry name" value="Csn12-like"/>
</dbReference>
<dbReference type="RefSeq" id="XP_049179315.1">
    <property type="nucleotide sequence ID" value="XM_049324963.1"/>
</dbReference>
<evidence type="ECO:0000256" key="1">
    <source>
        <dbReference type="ARBA" id="ARBA00025771"/>
    </source>
</evidence>
<reference evidence="3" key="1">
    <citation type="journal article" date="2022" name="DNA Res.">
        <title>Genome analysis of five recently described species of the CUG-Ser clade uncovers Candida theae as a new hybrid lineage with pathogenic potential in the Candida parapsilosis species complex.</title>
        <authorList>
            <person name="Mixao V."/>
            <person name="Del Olmo V."/>
            <person name="Hegedusova E."/>
            <person name="Saus E."/>
            <person name="Pryszcz L."/>
            <person name="Cillingova A."/>
            <person name="Nosek J."/>
            <person name="Gabaldon T."/>
        </authorList>
    </citation>
    <scope>NUCLEOTIDE SEQUENCE</scope>
    <source>
        <strain evidence="3">CBS 10844</strain>
    </source>
</reference>
<dbReference type="GeneID" id="73381228"/>
<dbReference type="PANTHER" id="PTHR12732">
    <property type="entry name" value="UNCHARACTERIZED PROTEASOME COMPONENT REGION PCI-CONTAINING"/>
    <property type="match status" value="1"/>
</dbReference>
<dbReference type="SMART" id="SM00753">
    <property type="entry name" value="PAM"/>
    <property type="match status" value="1"/>
</dbReference>
<dbReference type="GO" id="GO:0003723">
    <property type="term" value="F:RNA binding"/>
    <property type="evidence" value="ECO:0007669"/>
    <property type="project" value="InterPro"/>
</dbReference>
<name>A0AAI9SV00_9ASCO</name>
<dbReference type="AlphaFoldDB" id="A0AAI9SV00"/>